<feature type="region of interest" description="Disordered" evidence="1">
    <location>
        <begin position="442"/>
        <end position="497"/>
    </location>
</feature>
<dbReference type="AlphaFoldDB" id="B3P3H7"/>
<dbReference type="eggNOG" id="ENOG502TIY2">
    <property type="taxonomic scope" value="Eukaryota"/>
</dbReference>
<dbReference type="Proteomes" id="UP000008711">
    <property type="component" value="Unassembled WGS sequence"/>
</dbReference>
<feature type="compositionally biased region" description="Basic and acidic residues" evidence="1">
    <location>
        <begin position="393"/>
        <end position="418"/>
    </location>
</feature>
<proteinExistence type="predicted"/>
<feature type="region of interest" description="Disordered" evidence="1">
    <location>
        <begin position="388"/>
        <end position="428"/>
    </location>
</feature>
<feature type="region of interest" description="Disordered" evidence="1">
    <location>
        <begin position="572"/>
        <end position="596"/>
    </location>
</feature>
<dbReference type="OMA" id="QEHRHHM"/>
<dbReference type="EMBL" id="CH954181">
    <property type="protein sequence ID" value="EDV48757.1"/>
    <property type="molecule type" value="Genomic_DNA"/>
</dbReference>
<dbReference type="GO" id="GO:0140463">
    <property type="term" value="F:chromatin-protein adaptor activity"/>
    <property type="evidence" value="ECO:0007669"/>
    <property type="project" value="EnsemblMetazoa"/>
</dbReference>
<sequence length="737" mass="84027">MAQALVDEETLEALVFERSKAWSSKMKEFTSLEDGMEMNVSEFDNLFHGEDQNPDLEDVALEALEDNVPKEAKLEMGHINATSVAELTLVLCANENEESKTEIEEILNETVPVVEEHKRKWREAGLDRILDTFDEKQIEHHVGRWMRRHNGVYLEASPPKYHHAHHNSISDESDESMHSIDTARYIQQSRRRNVHTNNKTSHMSTIKMYRKHSHKRDELRAKYAYDDEQEHRHHMQAVLLRRRERERQLAYLASRPMECVYSRGHYMRRKYLRKRRINSWMFDSASSSEDDTSFGGGDCLSCRRHYSQSRSVYKSSPYGKYRHPQVASRTMRTVHRHHTFDMELDLRPRLPENECSCCNSNRLCSNVIHIANSSTEEWVVENRGGHLTQETQDMPRKQEHQPMDAKKISHRSKEHEQTPHSSKATSASKMALSTKNYMQMFPNETSDEDNAVTKKVLTPKTSEQVREEESDLSSDLKTRSSTTTSILGLNDNETSNSDEDFQQALALSKASFKEEILKRRKENTKTSNNQSQSTAEESMPIFNNQSVVCNSTAMANDTACRRLLRNRRGVKRAAAVSSTEENAATSSLSSSTSSLGEMNCPTLGDPDCTVVTSTTCESPASEPVPFPATIRITERGILLHRPSASGGANFTLTEQGLGKIIGERWARKYLKYHIGSRSFDSRHSVYYKPTPQLAAVLRSPQDAQNLGNSSASDDDIFEQVNRYGTVYSILENNSGDN</sequence>
<organism evidence="2 3">
    <name type="scientific">Drosophila erecta</name>
    <name type="common">Fruit fly</name>
    <dbReference type="NCBI Taxonomy" id="7220"/>
    <lineage>
        <taxon>Eukaryota</taxon>
        <taxon>Metazoa</taxon>
        <taxon>Ecdysozoa</taxon>
        <taxon>Arthropoda</taxon>
        <taxon>Hexapoda</taxon>
        <taxon>Insecta</taxon>
        <taxon>Pterygota</taxon>
        <taxon>Neoptera</taxon>
        <taxon>Endopterygota</taxon>
        <taxon>Diptera</taxon>
        <taxon>Brachycera</taxon>
        <taxon>Muscomorpha</taxon>
        <taxon>Ephydroidea</taxon>
        <taxon>Drosophilidae</taxon>
        <taxon>Drosophila</taxon>
        <taxon>Sophophora</taxon>
    </lineage>
</organism>
<dbReference type="KEGG" id="der:6552234"/>
<feature type="region of interest" description="Disordered" evidence="1">
    <location>
        <begin position="519"/>
        <end position="539"/>
    </location>
</feature>
<name>B3P3H7_DROER</name>
<feature type="compositionally biased region" description="Polar residues" evidence="1">
    <location>
        <begin position="473"/>
        <end position="495"/>
    </location>
</feature>
<evidence type="ECO:0000256" key="1">
    <source>
        <dbReference type="SAM" id="MobiDB-lite"/>
    </source>
</evidence>
<dbReference type="HOGENOM" id="CLU_342035_0_0_1"/>
<gene>
    <name evidence="2" type="primary">Dere\GG22006</name>
    <name evidence="2" type="ORF">Dere_GG22006</name>
</gene>
<dbReference type="OrthoDB" id="8021929at2759"/>
<dbReference type="GO" id="GO:0000776">
    <property type="term" value="C:kinetochore"/>
    <property type="evidence" value="ECO:0007669"/>
    <property type="project" value="EnsemblMetazoa"/>
</dbReference>
<evidence type="ECO:0000313" key="3">
    <source>
        <dbReference type="Proteomes" id="UP000008711"/>
    </source>
</evidence>
<feature type="compositionally biased region" description="Low complexity" evidence="1">
    <location>
        <begin position="573"/>
        <end position="595"/>
    </location>
</feature>
<evidence type="ECO:0000313" key="2">
    <source>
        <dbReference type="EMBL" id="EDV48757.1"/>
    </source>
</evidence>
<dbReference type="PhylomeDB" id="B3P3H7"/>
<feature type="compositionally biased region" description="Polar residues" evidence="1">
    <location>
        <begin position="419"/>
        <end position="428"/>
    </location>
</feature>
<accession>B3P3H7</accession>
<reference evidence="2 3" key="2">
    <citation type="journal article" date="2008" name="Bioinformatics">
        <title>Assembly reconciliation.</title>
        <authorList>
            <person name="Zimin A.V."/>
            <person name="Smith D.R."/>
            <person name="Sutton G."/>
            <person name="Yorke J.A."/>
        </authorList>
    </citation>
    <scope>NUCLEOTIDE SEQUENCE [LARGE SCALE GENOMIC DNA]</scope>
    <source>
        <strain evidence="2 3">TSC#14021-0224.01</strain>
    </source>
</reference>
<dbReference type="GO" id="GO:0034080">
    <property type="term" value="P:CENP-A containing chromatin assembly"/>
    <property type="evidence" value="ECO:0007669"/>
    <property type="project" value="EnsemblMetazoa"/>
</dbReference>
<dbReference type="GO" id="GO:0005730">
    <property type="term" value="C:nucleolus"/>
    <property type="evidence" value="ECO:0007669"/>
    <property type="project" value="EnsemblMetazoa"/>
</dbReference>
<dbReference type="CDD" id="cd21840">
    <property type="entry name" value="CAL1_NTD"/>
    <property type="match status" value="1"/>
</dbReference>
<feature type="compositionally biased region" description="Polar residues" evidence="1">
    <location>
        <begin position="525"/>
        <end position="539"/>
    </location>
</feature>
<reference evidence="2 3" key="1">
    <citation type="journal article" date="2007" name="Nature">
        <title>Evolution of genes and genomes on the Drosophila phylogeny.</title>
        <authorList>
            <consortium name="Drosophila 12 Genomes Consortium"/>
            <person name="Clark A.G."/>
            <person name="Eisen M.B."/>
            <person name="Smith D.R."/>
            <person name="Bergman C.M."/>
            <person name="Oliver B."/>
            <person name="Markow T.A."/>
            <person name="Kaufman T.C."/>
            <person name="Kellis M."/>
            <person name="Gelbart W."/>
            <person name="Iyer V.N."/>
            <person name="Pollard D.A."/>
            <person name="Sackton T.B."/>
            <person name="Larracuente A.M."/>
            <person name="Singh N.D."/>
            <person name="Abad J.P."/>
            <person name="Abt D.N."/>
            <person name="Adryan B."/>
            <person name="Aguade M."/>
            <person name="Akashi H."/>
            <person name="Anderson W.W."/>
            <person name="Aquadro C.F."/>
            <person name="Ardell D.H."/>
            <person name="Arguello R."/>
            <person name="Artieri C.G."/>
            <person name="Barbash D.A."/>
            <person name="Barker D."/>
            <person name="Barsanti P."/>
            <person name="Batterham P."/>
            <person name="Batzoglou S."/>
            <person name="Begun D."/>
            <person name="Bhutkar A."/>
            <person name="Blanco E."/>
            <person name="Bosak S.A."/>
            <person name="Bradley R.K."/>
            <person name="Brand A.D."/>
            <person name="Brent M.R."/>
            <person name="Brooks A.N."/>
            <person name="Brown R.H."/>
            <person name="Butlin R.K."/>
            <person name="Caggese C."/>
            <person name="Calvi B.R."/>
            <person name="Bernardo de Carvalho A."/>
            <person name="Caspi A."/>
            <person name="Castrezana S."/>
            <person name="Celniker S.E."/>
            <person name="Chang J.L."/>
            <person name="Chapple C."/>
            <person name="Chatterji S."/>
            <person name="Chinwalla A."/>
            <person name="Civetta A."/>
            <person name="Clifton S.W."/>
            <person name="Comeron J.M."/>
            <person name="Costello J.C."/>
            <person name="Coyne J.A."/>
            <person name="Daub J."/>
            <person name="David R.G."/>
            <person name="Delcher A.L."/>
            <person name="Delehaunty K."/>
            <person name="Do C.B."/>
            <person name="Ebling H."/>
            <person name="Edwards K."/>
            <person name="Eickbush T."/>
            <person name="Evans J.D."/>
            <person name="Filipski A."/>
            <person name="Findeiss S."/>
            <person name="Freyhult E."/>
            <person name="Fulton L."/>
            <person name="Fulton R."/>
            <person name="Garcia A.C."/>
            <person name="Gardiner A."/>
            <person name="Garfield D.A."/>
            <person name="Garvin B.E."/>
            <person name="Gibson G."/>
            <person name="Gilbert D."/>
            <person name="Gnerre S."/>
            <person name="Godfrey J."/>
            <person name="Good R."/>
            <person name="Gotea V."/>
            <person name="Gravely B."/>
            <person name="Greenberg A.J."/>
            <person name="Griffiths-Jones S."/>
            <person name="Gross S."/>
            <person name="Guigo R."/>
            <person name="Gustafson E.A."/>
            <person name="Haerty W."/>
            <person name="Hahn M.W."/>
            <person name="Halligan D.L."/>
            <person name="Halpern A.L."/>
            <person name="Halter G.M."/>
            <person name="Han M.V."/>
            <person name="Heger A."/>
            <person name="Hillier L."/>
            <person name="Hinrichs A.S."/>
            <person name="Holmes I."/>
            <person name="Hoskins R.A."/>
            <person name="Hubisz M.J."/>
            <person name="Hultmark D."/>
            <person name="Huntley M.A."/>
            <person name="Jaffe D.B."/>
            <person name="Jagadeeshan S."/>
            <person name="Jeck W.R."/>
            <person name="Johnson J."/>
            <person name="Jones C.D."/>
            <person name="Jordan W.C."/>
            <person name="Karpen G.H."/>
            <person name="Kataoka E."/>
            <person name="Keightley P.D."/>
            <person name="Kheradpour P."/>
            <person name="Kirkness E.F."/>
            <person name="Koerich L.B."/>
            <person name="Kristiansen K."/>
            <person name="Kudrna D."/>
            <person name="Kulathinal R.J."/>
            <person name="Kumar S."/>
            <person name="Kwok R."/>
            <person name="Lander E."/>
            <person name="Langley C.H."/>
            <person name="Lapoint R."/>
            <person name="Lazzaro B.P."/>
            <person name="Lee S.J."/>
            <person name="Levesque L."/>
            <person name="Li R."/>
            <person name="Lin C.F."/>
            <person name="Lin M.F."/>
            <person name="Lindblad-Toh K."/>
            <person name="Llopart A."/>
            <person name="Long M."/>
            <person name="Low L."/>
            <person name="Lozovsky E."/>
            <person name="Lu J."/>
            <person name="Luo M."/>
            <person name="Machado C.A."/>
            <person name="Makalowski W."/>
            <person name="Marzo M."/>
            <person name="Matsuda M."/>
            <person name="Matzkin L."/>
            <person name="McAllister B."/>
            <person name="McBride C.S."/>
            <person name="McKernan B."/>
            <person name="McKernan K."/>
            <person name="Mendez-Lago M."/>
            <person name="Minx P."/>
            <person name="Mollenhauer M.U."/>
            <person name="Montooth K."/>
            <person name="Mount S.M."/>
            <person name="Mu X."/>
            <person name="Myers E."/>
            <person name="Negre B."/>
            <person name="Newfeld S."/>
            <person name="Nielsen R."/>
            <person name="Noor M.A."/>
            <person name="O'Grady P."/>
            <person name="Pachter L."/>
            <person name="Papaceit M."/>
            <person name="Parisi M.J."/>
            <person name="Parisi M."/>
            <person name="Parts L."/>
            <person name="Pedersen J.S."/>
            <person name="Pesole G."/>
            <person name="Phillippy A.M."/>
            <person name="Ponting C.P."/>
            <person name="Pop M."/>
            <person name="Porcelli D."/>
            <person name="Powell J.R."/>
            <person name="Prohaska S."/>
            <person name="Pruitt K."/>
            <person name="Puig M."/>
            <person name="Quesneville H."/>
            <person name="Ram K.R."/>
            <person name="Rand D."/>
            <person name="Rasmussen M.D."/>
            <person name="Reed L.K."/>
            <person name="Reenan R."/>
            <person name="Reily A."/>
            <person name="Remington K.A."/>
            <person name="Rieger T.T."/>
            <person name="Ritchie M.G."/>
            <person name="Robin C."/>
            <person name="Rogers Y.H."/>
            <person name="Rohde C."/>
            <person name="Rozas J."/>
            <person name="Rubenfield M.J."/>
            <person name="Ruiz A."/>
            <person name="Russo S."/>
            <person name="Salzberg S.L."/>
            <person name="Sanchez-Gracia A."/>
            <person name="Saranga D.J."/>
            <person name="Sato H."/>
            <person name="Schaeffer S.W."/>
            <person name="Schatz M.C."/>
            <person name="Schlenke T."/>
            <person name="Schwartz R."/>
            <person name="Segarra C."/>
            <person name="Singh R.S."/>
            <person name="Sirot L."/>
            <person name="Sirota M."/>
            <person name="Sisneros N.B."/>
            <person name="Smith C.D."/>
            <person name="Smith T.F."/>
            <person name="Spieth J."/>
            <person name="Stage D.E."/>
            <person name="Stark A."/>
            <person name="Stephan W."/>
            <person name="Strausberg R.L."/>
            <person name="Strempel S."/>
            <person name="Sturgill D."/>
            <person name="Sutton G."/>
            <person name="Sutton G.G."/>
            <person name="Tao W."/>
            <person name="Teichmann S."/>
            <person name="Tobari Y.N."/>
            <person name="Tomimura Y."/>
            <person name="Tsolas J.M."/>
            <person name="Valente V.L."/>
            <person name="Venter E."/>
            <person name="Venter J.C."/>
            <person name="Vicario S."/>
            <person name="Vieira F.G."/>
            <person name="Vilella A.J."/>
            <person name="Villasante A."/>
            <person name="Walenz B."/>
            <person name="Wang J."/>
            <person name="Wasserman M."/>
            <person name="Watts T."/>
            <person name="Wilson D."/>
            <person name="Wilson R.K."/>
            <person name="Wing R.A."/>
            <person name="Wolfner M.F."/>
            <person name="Wong A."/>
            <person name="Wong G.K."/>
            <person name="Wu C.I."/>
            <person name="Wu G."/>
            <person name="Yamamoto D."/>
            <person name="Yang H.P."/>
            <person name="Yang S.P."/>
            <person name="Yorke J.A."/>
            <person name="Yoshida K."/>
            <person name="Zdobnov E."/>
            <person name="Zhang P."/>
            <person name="Zhang Y."/>
            <person name="Zimin A.V."/>
            <person name="Baldwin J."/>
            <person name="Abdouelleil A."/>
            <person name="Abdulkadir J."/>
            <person name="Abebe A."/>
            <person name="Abera B."/>
            <person name="Abreu J."/>
            <person name="Acer S.C."/>
            <person name="Aftuck L."/>
            <person name="Alexander A."/>
            <person name="An P."/>
            <person name="Anderson E."/>
            <person name="Anderson S."/>
            <person name="Arachi H."/>
            <person name="Azer M."/>
            <person name="Bachantsang P."/>
            <person name="Barry A."/>
            <person name="Bayul T."/>
            <person name="Berlin A."/>
            <person name="Bessette D."/>
            <person name="Bloom T."/>
            <person name="Blye J."/>
            <person name="Boguslavskiy L."/>
            <person name="Bonnet C."/>
            <person name="Boukhgalter B."/>
            <person name="Bourzgui I."/>
            <person name="Brown A."/>
            <person name="Cahill P."/>
            <person name="Channer S."/>
            <person name="Cheshatsang Y."/>
            <person name="Chuda L."/>
            <person name="Citroen M."/>
            <person name="Collymore A."/>
            <person name="Cooke P."/>
            <person name="Costello M."/>
            <person name="D'Aco K."/>
            <person name="Daza R."/>
            <person name="De Haan G."/>
            <person name="DeGray S."/>
            <person name="DeMaso C."/>
            <person name="Dhargay N."/>
            <person name="Dooley K."/>
            <person name="Dooley E."/>
            <person name="Doricent M."/>
            <person name="Dorje P."/>
            <person name="Dorjee K."/>
            <person name="Dupes A."/>
            <person name="Elong R."/>
            <person name="Falk J."/>
            <person name="Farina A."/>
            <person name="Faro S."/>
            <person name="Ferguson D."/>
            <person name="Fisher S."/>
            <person name="Foley C.D."/>
            <person name="Franke A."/>
            <person name="Friedrich D."/>
            <person name="Gadbois L."/>
            <person name="Gearin G."/>
            <person name="Gearin C.R."/>
            <person name="Giannoukos G."/>
            <person name="Goode T."/>
            <person name="Graham J."/>
            <person name="Grandbois E."/>
            <person name="Grewal S."/>
            <person name="Gyaltsen K."/>
            <person name="Hafez N."/>
            <person name="Hagos B."/>
            <person name="Hall J."/>
            <person name="Henson C."/>
            <person name="Hollinger A."/>
            <person name="Honan T."/>
            <person name="Huard M.D."/>
            <person name="Hughes L."/>
            <person name="Hurhula B."/>
            <person name="Husby M.E."/>
            <person name="Kamat A."/>
            <person name="Kanga B."/>
            <person name="Kashin S."/>
            <person name="Khazanovich D."/>
            <person name="Kisner P."/>
            <person name="Lance K."/>
            <person name="Lara M."/>
            <person name="Lee W."/>
            <person name="Lennon N."/>
            <person name="Letendre F."/>
            <person name="LeVine R."/>
            <person name="Lipovsky A."/>
            <person name="Liu X."/>
            <person name="Liu J."/>
            <person name="Liu S."/>
            <person name="Lokyitsang T."/>
            <person name="Lokyitsang Y."/>
            <person name="Lubonja R."/>
            <person name="Lui A."/>
            <person name="MacDonald P."/>
            <person name="Magnisalis V."/>
            <person name="Maru K."/>
            <person name="Matthews C."/>
            <person name="McCusker W."/>
            <person name="McDonough S."/>
            <person name="Mehta T."/>
            <person name="Meldrim J."/>
            <person name="Meneus L."/>
            <person name="Mihai O."/>
            <person name="Mihalev A."/>
            <person name="Mihova T."/>
            <person name="Mittelman R."/>
            <person name="Mlenga V."/>
            <person name="Montmayeur A."/>
            <person name="Mulrain L."/>
            <person name="Navidi A."/>
            <person name="Naylor J."/>
            <person name="Negash T."/>
            <person name="Nguyen T."/>
            <person name="Nguyen N."/>
            <person name="Nicol R."/>
            <person name="Norbu C."/>
            <person name="Norbu N."/>
            <person name="Novod N."/>
            <person name="O'Neill B."/>
            <person name="Osman S."/>
            <person name="Markiewicz E."/>
            <person name="Oyono O.L."/>
            <person name="Patti C."/>
            <person name="Phunkhang P."/>
            <person name="Pierre F."/>
            <person name="Priest M."/>
            <person name="Raghuraman S."/>
            <person name="Rege F."/>
            <person name="Reyes R."/>
            <person name="Rise C."/>
            <person name="Rogov P."/>
            <person name="Ross K."/>
            <person name="Ryan E."/>
            <person name="Settipalli S."/>
            <person name="Shea T."/>
            <person name="Sherpa N."/>
            <person name="Shi L."/>
            <person name="Shih D."/>
            <person name="Sparrow T."/>
            <person name="Spaulding J."/>
            <person name="Stalker J."/>
            <person name="Stange-Thomann N."/>
            <person name="Stavropoulos S."/>
            <person name="Stone C."/>
            <person name="Strader C."/>
            <person name="Tesfaye S."/>
            <person name="Thomson T."/>
            <person name="Thoulutsang Y."/>
            <person name="Thoulutsang D."/>
            <person name="Topham K."/>
            <person name="Topping I."/>
            <person name="Tsamla T."/>
            <person name="Vassiliev H."/>
            <person name="Vo A."/>
            <person name="Wangchuk T."/>
            <person name="Wangdi T."/>
            <person name="Weiand M."/>
            <person name="Wilkinson J."/>
            <person name="Wilson A."/>
            <person name="Yadav S."/>
            <person name="Young G."/>
            <person name="Yu Q."/>
            <person name="Zembek L."/>
            <person name="Zhong D."/>
            <person name="Zimmer A."/>
            <person name="Zwirko Z."/>
            <person name="Jaffe D.B."/>
            <person name="Alvarez P."/>
            <person name="Brockman W."/>
            <person name="Butler J."/>
            <person name="Chin C."/>
            <person name="Gnerre S."/>
            <person name="Grabherr M."/>
            <person name="Kleber M."/>
            <person name="Mauceli E."/>
            <person name="MacCallum I."/>
        </authorList>
    </citation>
    <scope>NUCLEOTIDE SEQUENCE [LARGE SCALE GENOMIC DNA]</scope>
    <source>
        <strain evidence="2 3">TSC#14021-0224.01</strain>
    </source>
</reference>
<dbReference type="GO" id="GO:0140713">
    <property type="term" value="F:histone chaperone activity"/>
    <property type="evidence" value="ECO:0007669"/>
    <property type="project" value="EnsemblMetazoa"/>
</dbReference>
<dbReference type="GO" id="GO:0016321">
    <property type="term" value="P:female meiosis chromosome segregation"/>
    <property type="evidence" value="ECO:0007669"/>
    <property type="project" value="EnsemblMetazoa"/>
</dbReference>
<keyword evidence="3" id="KW-1185">Reference proteome</keyword>
<protein>
    <submittedName>
        <fullName evidence="2">GG22006</fullName>
    </submittedName>
</protein>